<keyword evidence="4" id="KW-1185">Reference proteome</keyword>
<organism evidence="3 4">
    <name type="scientific">Candidatus Brocadia sinica JPN1</name>
    <dbReference type="NCBI Taxonomy" id="1197129"/>
    <lineage>
        <taxon>Bacteria</taxon>
        <taxon>Pseudomonadati</taxon>
        <taxon>Planctomycetota</taxon>
        <taxon>Candidatus Brocadiia</taxon>
        <taxon>Candidatus Brocadiales</taxon>
        <taxon>Candidatus Brocadiaceae</taxon>
        <taxon>Candidatus Brocadia</taxon>
    </lineage>
</organism>
<evidence type="ECO:0000256" key="1">
    <source>
        <dbReference type="SAM" id="Phobius"/>
    </source>
</evidence>
<evidence type="ECO:0000313" key="4">
    <source>
        <dbReference type="Proteomes" id="UP000032309"/>
    </source>
</evidence>
<feature type="domain" description="YdbS-like PH" evidence="2">
    <location>
        <begin position="82"/>
        <end position="145"/>
    </location>
</feature>
<protein>
    <recommendedName>
        <fullName evidence="2">YdbS-like PH domain-containing protein</fullName>
    </recommendedName>
</protein>
<dbReference type="InterPro" id="IPR005182">
    <property type="entry name" value="YdbS-like_PH"/>
</dbReference>
<accession>A0ABQ0JVX5</accession>
<dbReference type="EMBL" id="BAFN01000001">
    <property type="protein sequence ID" value="GAN32878.1"/>
    <property type="molecule type" value="Genomic_DNA"/>
</dbReference>
<keyword evidence="1" id="KW-0472">Membrane</keyword>
<dbReference type="PANTHER" id="PTHR37938:SF1">
    <property type="entry name" value="BLL0215 PROTEIN"/>
    <property type="match status" value="1"/>
</dbReference>
<keyword evidence="1" id="KW-1133">Transmembrane helix</keyword>
<sequence length="173" mass="19877">MSIKTIETPVKTLNKEPVFIKNTETQIIQSSKPSVRQYWLLFSISAISILLAFTSFGTNTITGLCLLSISGLFIVYKMLSVYTTKYVITHQGVLVRKGPFSRKFKEISYHDINNISVKQGRMQKRLRVGNLTISIKDAKSVWKGIKNPHKIKEVINKEKVSEYERRTLLRKIL</sequence>
<proteinExistence type="predicted"/>
<name>A0ABQ0JVX5_9BACT</name>
<dbReference type="RefSeq" id="WP_052562961.1">
    <property type="nucleotide sequence ID" value="NZ_BAFN01000001.1"/>
</dbReference>
<dbReference type="PANTHER" id="PTHR37938">
    <property type="entry name" value="BLL0215 PROTEIN"/>
    <property type="match status" value="1"/>
</dbReference>
<comment type="caution">
    <text evidence="3">The sequence shown here is derived from an EMBL/GenBank/DDBJ whole genome shotgun (WGS) entry which is preliminary data.</text>
</comment>
<gene>
    <name evidence="3" type="ORF">BROSI_A1393</name>
</gene>
<reference evidence="4" key="1">
    <citation type="journal article" date="2015" name="Genome Announc.">
        <title>Draft Genome Sequence of an Anaerobic Ammonium-Oxidizing Bacterium, "Candidatus Brocadia sinica".</title>
        <authorList>
            <person name="Oshiki M."/>
            <person name="Shinyako-Hata K."/>
            <person name="Satoh H."/>
            <person name="Okabe S."/>
        </authorList>
    </citation>
    <scope>NUCLEOTIDE SEQUENCE [LARGE SCALE GENOMIC DNA]</scope>
    <source>
        <strain evidence="4">JPN1</strain>
    </source>
</reference>
<keyword evidence="1" id="KW-0812">Transmembrane</keyword>
<evidence type="ECO:0000313" key="3">
    <source>
        <dbReference type="EMBL" id="GAN32878.1"/>
    </source>
</evidence>
<dbReference type="Pfam" id="PF03703">
    <property type="entry name" value="bPH_2"/>
    <property type="match status" value="1"/>
</dbReference>
<feature type="transmembrane region" description="Helical" evidence="1">
    <location>
        <begin position="61"/>
        <end position="79"/>
    </location>
</feature>
<dbReference type="Proteomes" id="UP000032309">
    <property type="component" value="Unassembled WGS sequence"/>
</dbReference>
<feature type="transmembrane region" description="Helical" evidence="1">
    <location>
        <begin position="38"/>
        <end position="55"/>
    </location>
</feature>
<evidence type="ECO:0000259" key="2">
    <source>
        <dbReference type="Pfam" id="PF03703"/>
    </source>
</evidence>